<evidence type="ECO:0000256" key="4">
    <source>
        <dbReference type="ARBA" id="ARBA00039902"/>
    </source>
</evidence>
<evidence type="ECO:0000313" key="7">
    <source>
        <dbReference type="EMBL" id="PAV22086.1"/>
    </source>
</evidence>
<accession>A0A286UR59</accession>
<gene>
    <name evidence="7" type="ORF">PNOK_0204300</name>
</gene>
<dbReference type="InterPro" id="IPR027417">
    <property type="entry name" value="P-loop_NTPase"/>
</dbReference>
<evidence type="ECO:0000313" key="8">
    <source>
        <dbReference type="Proteomes" id="UP000217199"/>
    </source>
</evidence>
<dbReference type="Pfam" id="PF01926">
    <property type="entry name" value="MMR_HSR1"/>
    <property type="match status" value="1"/>
</dbReference>
<feature type="compositionally biased region" description="Basic residues" evidence="5">
    <location>
        <begin position="1"/>
        <end position="11"/>
    </location>
</feature>
<feature type="region of interest" description="Disordered" evidence="5">
    <location>
        <begin position="1"/>
        <end position="57"/>
    </location>
</feature>
<evidence type="ECO:0000256" key="3">
    <source>
        <dbReference type="ARBA" id="ARBA00037770"/>
    </source>
</evidence>
<evidence type="ECO:0000256" key="2">
    <source>
        <dbReference type="ARBA" id="ARBA00023134"/>
    </source>
</evidence>
<feature type="domain" description="G" evidence="6">
    <location>
        <begin position="386"/>
        <end position="440"/>
    </location>
</feature>
<dbReference type="InterPro" id="IPR043358">
    <property type="entry name" value="GNL1-like"/>
</dbReference>
<keyword evidence="8" id="KW-1185">Reference proteome</keyword>
<protein>
    <recommendedName>
        <fullName evidence="4">Guanine nucleotide-binding protein-like 1</fullName>
    </recommendedName>
</protein>
<keyword evidence="7" id="KW-0378">Hydrolase</keyword>
<dbReference type="STRING" id="2282107.A0A286UR59"/>
<proteinExistence type="predicted"/>
<dbReference type="PRINTS" id="PR00326">
    <property type="entry name" value="GTP1OBG"/>
</dbReference>
<dbReference type="SUPFAM" id="SSF52540">
    <property type="entry name" value="P-loop containing nucleoside triphosphate hydrolases"/>
    <property type="match status" value="1"/>
</dbReference>
<comment type="caution">
    <text evidence="7">The sequence shown here is derived from an EMBL/GenBank/DDBJ whole genome shotgun (WGS) entry which is preliminary data.</text>
</comment>
<sequence>MHRRKPNSAKQRKAELQIKRAVKRGDLPPEAAAKKNPPTSKRGRGGGRLHARQTDINADASRRLESSFVKFSPSFLEEAKLKAASIKLSRPIHRDKCVYPLQTVNVIGDHQQSKSPKSSPTVCVLKRPKWNYEMSKKEVEKNEEGVFKRWLTETDRLLVTQTQMYNQTDTSRIQSDTVEGDDDLRTMPHAPPLYERNLEVWRQLWRVTEISQILLILLDSRCPPLHYPASLDKYLSSFRPPRKVIFVLTKTDISGPEISSLWKRFLRDKYPGMRVVTVESYLERKAGEGQGKRKVYEPHIPVASRKDLVESLREVHAELCTPPPYLNPGTKEYDEWRPKVPRTIDWDLVLHAGNDEVTHRREEVPHDSEKEDLSTSEIPIEDFLSIGLIGQPNVGKSSLLNALFGTHKVKASRTPGKTKHFQTLFWTKRIRLVDCPGLVFPSHVNLEMQVMAGILPISQIPAIPSSVFYALQYLPLENIFQLEHPAEKDAIIEDKRTWRDGKRLNAAPTHTPREWTTMDVLSAFAVKKGWITAKAGRPDINRAGNLILRIIAEGRIKWAFYPPDTDSHSVKNVEGNGIWLSGNEEDEIDIENDANSVSSGLDFEEIGSALESESDLDSVSGAFEDLEEERSGKIALGTGMFAALGLQEDYGSEGDSEDA</sequence>
<evidence type="ECO:0000256" key="1">
    <source>
        <dbReference type="ARBA" id="ARBA00022741"/>
    </source>
</evidence>
<dbReference type="EMBL" id="NBII01000002">
    <property type="protein sequence ID" value="PAV22086.1"/>
    <property type="molecule type" value="Genomic_DNA"/>
</dbReference>
<dbReference type="GO" id="GO:0003924">
    <property type="term" value="F:GTPase activity"/>
    <property type="evidence" value="ECO:0007669"/>
    <property type="project" value="InterPro"/>
</dbReference>
<feature type="compositionally biased region" description="Basic residues" evidence="5">
    <location>
        <begin position="41"/>
        <end position="51"/>
    </location>
</feature>
<evidence type="ECO:0000259" key="6">
    <source>
        <dbReference type="Pfam" id="PF01926"/>
    </source>
</evidence>
<comment type="function">
    <text evidence="3">Possible regulatory or functional link with the histocompatibility cluster.</text>
</comment>
<evidence type="ECO:0000256" key="5">
    <source>
        <dbReference type="SAM" id="MobiDB-lite"/>
    </source>
</evidence>
<dbReference type="Proteomes" id="UP000217199">
    <property type="component" value="Unassembled WGS sequence"/>
</dbReference>
<dbReference type="PANTHER" id="PTHR45709:SF3">
    <property type="entry name" value="GUANINE NUCLEOTIDE-BINDING PROTEIN-LIKE 1"/>
    <property type="match status" value="1"/>
</dbReference>
<organism evidence="7 8">
    <name type="scientific">Pyrrhoderma noxium</name>
    <dbReference type="NCBI Taxonomy" id="2282107"/>
    <lineage>
        <taxon>Eukaryota</taxon>
        <taxon>Fungi</taxon>
        <taxon>Dikarya</taxon>
        <taxon>Basidiomycota</taxon>
        <taxon>Agaricomycotina</taxon>
        <taxon>Agaricomycetes</taxon>
        <taxon>Hymenochaetales</taxon>
        <taxon>Hymenochaetaceae</taxon>
        <taxon>Pyrrhoderma</taxon>
    </lineage>
</organism>
<name>A0A286UR59_9AGAM</name>
<dbReference type="AlphaFoldDB" id="A0A286UR59"/>
<dbReference type="InterPro" id="IPR006073">
    <property type="entry name" value="GTP-bd"/>
</dbReference>
<keyword evidence="1" id="KW-0547">Nucleotide-binding</keyword>
<keyword evidence="2" id="KW-0342">GTP-binding</keyword>
<reference evidence="7 8" key="1">
    <citation type="journal article" date="2017" name="Mol. Ecol.">
        <title>Comparative and population genomic landscape of Phellinus noxius: A hypervariable fungus causing root rot in trees.</title>
        <authorList>
            <person name="Chung C.L."/>
            <person name="Lee T.J."/>
            <person name="Akiba M."/>
            <person name="Lee H.H."/>
            <person name="Kuo T.H."/>
            <person name="Liu D."/>
            <person name="Ke H.M."/>
            <person name="Yokoi T."/>
            <person name="Roa M.B."/>
            <person name="Lu M.J."/>
            <person name="Chang Y.Y."/>
            <person name="Ann P.J."/>
            <person name="Tsai J.N."/>
            <person name="Chen C.Y."/>
            <person name="Tzean S.S."/>
            <person name="Ota Y."/>
            <person name="Hattori T."/>
            <person name="Sahashi N."/>
            <person name="Liou R.F."/>
            <person name="Kikuchi T."/>
            <person name="Tsai I.J."/>
        </authorList>
    </citation>
    <scope>NUCLEOTIDE SEQUENCE [LARGE SCALE GENOMIC DNA]</scope>
    <source>
        <strain evidence="7 8">FFPRI411160</strain>
    </source>
</reference>
<dbReference type="OrthoDB" id="61815at2759"/>
<dbReference type="GO" id="GO:0005525">
    <property type="term" value="F:GTP binding"/>
    <property type="evidence" value="ECO:0007669"/>
    <property type="project" value="UniProtKB-KW"/>
</dbReference>
<dbReference type="InParanoid" id="A0A286UR59"/>
<dbReference type="Gene3D" id="3.40.50.300">
    <property type="entry name" value="P-loop containing nucleotide triphosphate hydrolases"/>
    <property type="match status" value="1"/>
</dbReference>
<dbReference type="PANTHER" id="PTHR45709">
    <property type="entry name" value="LARGE SUBUNIT GTPASE 1 HOMOLOG-RELATED"/>
    <property type="match status" value="1"/>
</dbReference>
<feature type="compositionally biased region" description="Basic and acidic residues" evidence="5">
    <location>
        <begin position="12"/>
        <end position="27"/>
    </location>
</feature>